<proteinExistence type="predicted"/>
<organism evidence="1 2">
    <name type="scientific">Geodia barretti</name>
    <name type="common">Barrett's horny sponge</name>
    <dbReference type="NCBI Taxonomy" id="519541"/>
    <lineage>
        <taxon>Eukaryota</taxon>
        <taxon>Metazoa</taxon>
        <taxon>Porifera</taxon>
        <taxon>Demospongiae</taxon>
        <taxon>Heteroscleromorpha</taxon>
        <taxon>Tetractinellida</taxon>
        <taxon>Astrophorina</taxon>
        <taxon>Geodiidae</taxon>
        <taxon>Geodia</taxon>
    </lineage>
</organism>
<comment type="caution">
    <text evidence="1">The sequence shown here is derived from an EMBL/GenBank/DDBJ whole genome shotgun (WGS) entry which is preliminary data.</text>
</comment>
<name>A0AA35S8S0_GEOBA</name>
<feature type="non-terminal residue" evidence="1">
    <location>
        <position position="1"/>
    </location>
</feature>
<dbReference type="Proteomes" id="UP001174909">
    <property type="component" value="Unassembled WGS sequence"/>
</dbReference>
<dbReference type="AlphaFoldDB" id="A0AA35S8S0"/>
<reference evidence="1" key="1">
    <citation type="submission" date="2023-03" db="EMBL/GenBank/DDBJ databases">
        <authorList>
            <person name="Steffen K."/>
            <person name="Cardenas P."/>
        </authorList>
    </citation>
    <scope>NUCLEOTIDE SEQUENCE</scope>
</reference>
<accession>A0AA35S8S0</accession>
<gene>
    <name evidence="1" type="ORF">GBAR_LOCUS14078</name>
</gene>
<dbReference type="EMBL" id="CASHTH010002061">
    <property type="protein sequence ID" value="CAI8024211.1"/>
    <property type="molecule type" value="Genomic_DNA"/>
</dbReference>
<keyword evidence="2" id="KW-1185">Reference proteome</keyword>
<sequence length="65" mass="7475">YSANWLDYFWNTCIQLDSLFHLVQAAVSTDSEKAGAGSIPEHPQLGRPGEERGYTHRVLNYSWQY</sequence>
<protein>
    <submittedName>
        <fullName evidence="1">Uncharacterized protein</fullName>
    </submittedName>
</protein>
<evidence type="ECO:0000313" key="2">
    <source>
        <dbReference type="Proteomes" id="UP001174909"/>
    </source>
</evidence>
<evidence type="ECO:0000313" key="1">
    <source>
        <dbReference type="EMBL" id="CAI8024211.1"/>
    </source>
</evidence>